<feature type="transmembrane region" description="Helical" evidence="1">
    <location>
        <begin position="20"/>
        <end position="37"/>
    </location>
</feature>
<dbReference type="InterPro" id="IPR032809">
    <property type="entry name" value="Put_HupE_UreJ"/>
</dbReference>
<organism evidence="2 3">
    <name type="scientific">Flagellimonas hymeniacidonis</name>
    <dbReference type="NCBI Taxonomy" id="2603628"/>
    <lineage>
        <taxon>Bacteria</taxon>
        <taxon>Pseudomonadati</taxon>
        <taxon>Bacteroidota</taxon>
        <taxon>Flavobacteriia</taxon>
        <taxon>Flavobacteriales</taxon>
        <taxon>Flavobacteriaceae</taxon>
        <taxon>Flagellimonas</taxon>
    </lineage>
</organism>
<feature type="transmembrane region" description="Helical" evidence="1">
    <location>
        <begin position="142"/>
        <end position="165"/>
    </location>
</feature>
<dbReference type="Pfam" id="PF13795">
    <property type="entry name" value="HupE_UreJ_2"/>
    <property type="match status" value="1"/>
</dbReference>
<evidence type="ECO:0000256" key="1">
    <source>
        <dbReference type="SAM" id="Phobius"/>
    </source>
</evidence>
<dbReference type="AlphaFoldDB" id="A0A5C8V5W1"/>
<evidence type="ECO:0000313" key="3">
    <source>
        <dbReference type="Proteomes" id="UP000321456"/>
    </source>
</evidence>
<comment type="caution">
    <text evidence="2">The sequence shown here is derived from an EMBL/GenBank/DDBJ whole genome shotgun (WGS) entry which is preliminary data.</text>
</comment>
<keyword evidence="1" id="KW-0812">Transmembrane</keyword>
<keyword evidence="1" id="KW-0472">Membrane</keyword>
<reference evidence="2 3" key="1">
    <citation type="submission" date="2019-08" db="EMBL/GenBank/DDBJ databases">
        <title>Professor.</title>
        <authorList>
            <person name="Park J.S."/>
        </authorList>
    </citation>
    <scope>NUCLEOTIDE SEQUENCE [LARGE SCALE GENOMIC DNA]</scope>
    <source>
        <strain evidence="2 3">176CP5-101</strain>
    </source>
</reference>
<dbReference type="EMBL" id="VRUR01000001">
    <property type="protein sequence ID" value="TXN37464.1"/>
    <property type="molecule type" value="Genomic_DNA"/>
</dbReference>
<feature type="transmembrane region" description="Helical" evidence="1">
    <location>
        <begin position="42"/>
        <end position="62"/>
    </location>
</feature>
<feature type="transmembrane region" description="Helical" evidence="1">
    <location>
        <begin position="74"/>
        <end position="92"/>
    </location>
</feature>
<name>A0A5C8V5W1_9FLAO</name>
<protein>
    <submittedName>
        <fullName evidence="2">HupE/UreJ family protein</fullName>
    </submittedName>
</protein>
<dbReference type="RefSeq" id="WP_147741413.1">
    <property type="nucleotide sequence ID" value="NZ_VRUR01000001.1"/>
</dbReference>
<keyword evidence="3" id="KW-1185">Reference proteome</keyword>
<dbReference type="Proteomes" id="UP000321456">
    <property type="component" value="Unassembled WGS sequence"/>
</dbReference>
<gene>
    <name evidence="2" type="ORF">FVB32_04030</name>
</gene>
<evidence type="ECO:0000313" key="2">
    <source>
        <dbReference type="EMBL" id="TXN37464.1"/>
    </source>
</evidence>
<accession>A0A5C8V5W1</accession>
<feature type="transmembrane region" description="Helical" evidence="1">
    <location>
        <begin position="104"/>
        <end position="122"/>
    </location>
</feature>
<proteinExistence type="predicted"/>
<feature type="transmembrane region" description="Helical" evidence="1">
    <location>
        <begin position="172"/>
        <end position="192"/>
    </location>
</feature>
<sequence length="194" mass="21690">MQEFWFYIKLGLNHVLDFGAYDHILFLSALAIPFTFASWKKVVVLATIFTVAHCTSLALSAFNVLTVDVGLIEFLIPVTILLTAIYNFTYVYKGSKNTGIVPHILATVFFGLIHGFGFSNYFKMLMADEEEKIVPLLGFATGIEFSQVAIILVILTLAFFILDVLKVKRTHFIVFASILVICITIPLLIATFPK</sequence>
<keyword evidence="1" id="KW-1133">Transmembrane helix</keyword>